<dbReference type="AlphaFoldDB" id="A0A1F8DL05"/>
<proteinExistence type="predicted"/>
<accession>A0A1F8DL05</accession>
<protein>
    <submittedName>
        <fullName evidence="1">Uncharacterized protein</fullName>
    </submittedName>
</protein>
<reference evidence="1 2" key="1">
    <citation type="journal article" date="2016" name="Nat. Commun.">
        <title>Thousands of microbial genomes shed light on interconnected biogeochemical processes in an aquifer system.</title>
        <authorList>
            <person name="Anantharaman K."/>
            <person name="Brown C.T."/>
            <person name="Hug L.A."/>
            <person name="Sharon I."/>
            <person name="Castelle C.J."/>
            <person name="Probst A.J."/>
            <person name="Thomas B.C."/>
            <person name="Singh A."/>
            <person name="Wilkins M.J."/>
            <person name="Karaoz U."/>
            <person name="Brodie E.L."/>
            <person name="Williams K.H."/>
            <person name="Hubbard S.S."/>
            <person name="Banfield J.F."/>
        </authorList>
    </citation>
    <scope>NUCLEOTIDE SEQUENCE [LARGE SCALE GENOMIC DNA]</scope>
</reference>
<gene>
    <name evidence="1" type="ORF">A2108_00245</name>
</gene>
<name>A0A1F8DL05_9BACT</name>
<evidence type="ECO:0000313" key="2">
    <source>
        <dbReference type="Proteomes" id="UP000178303"/>
    </source>
</evidence>
<evidence type="ECO:0000313" key="1">
    <source>
        <dbReference type="EMBL" id="OGM89290.1"/>
    </source>
</evidence>
<sequence>MDVSFLFRRSNLKERRCPMLGKLASGEMVVDRFNSHNHIGLSRFLPVALARINSLGRGFLVEEVDFGSSIGETICVPTGPGDEIVFAQRPKRFGLTRFVKNRKSEPCSSLVVILKVGDCGEYVLITAFVGTRPEPEPWDERNFAQQADPSAARKAAFRFWLSHALVWGAEPIVPGTETTVCPW</sequence>
<dbReference type="EMBL" id="MGIN01000027">
    <property type="protein sequence ID" value="OGM89290.1"/>
    <property type="molecule type" value="Genomic_DNA"/>
</dbReference>
<organism evidence="1 2">
    <name type="scientific">Candidatus Wolfebacteria bacterium GWA1_42_9</name>
    <dbReference type="NCBI Taxonomy" id="1802553"/>
    <lineage>
        <taxon>Bacteria</taxon>
        <taxon>Candidatus Wolfeibacteriota</taxon>
    </lineage>
</organism>
<comment type="caution">
    <text evidence="1">The sequence shown here is derived from an EMBL/GenBank/DDBJ whole genome shotgun (WGS) entry which is preliminary data.</text>
</comment>
<dbReference type="Proteomes" id="UP000178303">
    <property type="component" value="Unassembled WGS sequence"/>
</dbReference>